<dbReference type="PANTHER" id="PTHR12993:SF30">
    <property type="entry name" value="N-ACETYL-ALPHA-D-GLUCOSAMINYL L-MALATE DEACETYLASE 1"/>
    <property type="match status" value="1"/>
</dbReference>
<dbReference type="AlphaFoldDB" id="A0A143BNE7"/>
<dbReference type="SUPFAM" id="SSF102588">
    <property type="entry name" value="LmbE-like"/>
    <property type="match status" value="1"/>
</dbReference>
<keyword evidence="2" id="KW-1185">Reference proteome</keyword>
<proteinExistence type="predicted"/>
<name>A0A143BNE7_9BACT</name>
<dbReference type="GO" id="GO:0019213">
    <property type="term" value="F:deacetylase activity"/>
    <property type="evidence" value="ECO:0007669"/>
    <property type="project" value="InterPro"/>
</dbReference>
<dbReference type="OrthoDB" id="9778719at2"/>
<dbReference type="Proteomes" id="UP000076404">
    <property type="component" value="Chromosome"/>
</dbReference>
<dbReference type="RefSeq" id="WP_026850308.1">
    <property type="nucleotide sequence ID" value="NZ_CP011454.1"/>
</dbReference>
<dbReference type="NCBIfam" id="TIGR04001">
    <property type="entry name" value="thiol_BshB1"/>
    <property type="match status" value="1"/>
</dbReference>
<dbReference type="PANTHER" id="PTHR12993">
    <property type="entry name" value="N-ACETYLGLUCOSAMINYL-PHOSPHATIDYLINOSITOL DE-N-ACETYLASE-RELATED"/>
    <property type="match status" value="1"/>
</dbReference>
<dbReference type="InterPro" id="IPR024078">
    <property type="entry name" value="LmbE-like_dom_sf"/>
</dbReference>
<dbReference type="GO" id="GO:0016811">
    <property type="term" value="F:hydrolase activity, acting on carbon-nitrogen (but not peptide) bonds, in linear amides"/>
    <property type="evidence" value="ECO:0007669"/>
    <property type="project" value="TreeGrafter"/>
</dbReference>
<dbReference type="eggNOG" id="COG2120">
    <property type="taxonomic scope" value="Bacteria"/>
</dbReference>
<reference evidence="1 2" key="1">
    <citation type="journal article" date="2014" name="Proc. Natl. Acad. Sci. U.S.A.">
        <title>Functional type 2 photosynthetic reaction centers found in the rare bacterial phylum Gemmatimonadetes.</title>
        <authorList>
            <person name="Zeng Y."/>
            <person name="Feng F."/>
            <person name="Medova H."/>
            <person name="Dean J."/>
            <person name="Koblizek M."/>
        </authorList>
    </citation>
    <scope>NUCLEOTIDE SEQUENCE [LARGE SCALE GENOMIC DNA]</scope>
    <source>
        <strain evidence="1 2">AP64</strain>
    </source>
</reference>
<evidence type="ECO:0000313" key="1">
    <source>
        <dbReference type="EMBL" id="AMW06609.1"/>
    </source>
</evidence>
<dbReference type="EMBL" id="CP011454">
    <property type="protein sequence ID" value="AMW06609.1"/>
    <property type="molecule type" value="Genomic_DNA"/>
</dbReference>
<evidence type="ECO:0008006" key="3">
    <source>
        <dbReference type="Google" id="ProtNLM"/>
    </source>
</evidence>
<sequence length="239" mass="26585">MSLDLLAVGPHRDDVELTCGGTLIKAVDDGKRVGILDLTQGEMGTRGSAELRAQEAETARQVMGVHVRQNLGLPDAGITNDNETRTALVQVIRQLRPRVVIAPAPRGRHPDHRRTTELVRDACFLAGLKRYAPGDHEPFRPFKLLHVITYREDYTKPTFVVNITAQFERKLNAIKVYGSQFDGTTQAGEVYPNGEPLYDMVRHHAAHYGSLIRTQYGEPFFTDETMDVADVTSLGVSTF</sequence>
<dbReference type="GO" id="GO:0071793">
    <property type="term" value="P:bacillithiol biosynthetic process"/>
    <property type="evidence" value="ECO:0007669"/>
    <property type="project" value="InterPro"/>
</dbReference>
<reference evidence="1 2" key="2">
    <citation type="journal article" date="2016" name="Environ. Microbiol. Rep.">
        <title>Metagenomic evidence for the presence of phototrophic Gemmatimonadetes bacteria in diverse environments.</title>
        <authorList>
            <person name="Zeng Y."/>
            <person name="Baumbach J."/>
            <person name="Barbosa E.G."/>
            <person name="Azevedo V."/>
            <person name="Zhang C."/>
            <person name="Koblizek M."/>
        </authorList>
    </citation>
    <scope>NUCLEOTIDE SEQUENCE [LARGE SCALE GENOMIC DNA]</scope>
    <source>
        <strain evidence="1 2">AP64</strain>
    </source>
</reference>
<dbReference type="Gene3D" id="3.40.50.10320">
    <property type="entry name" value="LmbE-like"/>
    <property type="match status" value="1"/>
</dbReference>
<gene>
    <name evidence="1" type="ORF">GEMMAAP_06340</name>
</gene>
<dbReference type="InterPro" id="IPR023842">
    <property type="entry name" value="Bacillithiol_biosynth_BshB1"/>
</dbReference>
<organism evidence="1 2">
    <name type="scientific">Gemmatimonas phototrophica</name>
    <dbReference type="NCBI Taxonomy" id="1379270"/>
    <lineage>
        <taxon>Bacteria</taxon>
        <taxon>Pseudomonadati</taxon>
        <taxon>Gemmatimonadota</taxon>
        <taxon>Gemmatimonadia</taxon>
        <taxon>Gemmatimonadales</taxon>
        <taxon>Gemmatimonadaceae</taxon>
        <taxon>Gemmatimonas</taxon>
    </lineage>
</organism>
<dbReference type="STRING" id="1379270.GEMMAAP_06340"/>
<accession>A0A143BNE7</accession>
<evidence type="ECO:0000313" key="2">
    <source>
        <dbReference type="Proteomes" id="UP000076404"/>
    </source>
</evidence>
<dbReference type="InterPro" id="IPR003737">
    <property type="entry name" value="GlcNAc_PI_deacetylase-related"/>
</dbReference>
<dbReference type="Pfam" id="PF02585">
    <property type="entry name" value="PIG-L"/>
    <property type="match status" value="1"/>
</dbReference>
<dbReference type="KEGG" id="gph:GEMMAAP_06340"/>
<protein>
    <recommendedName>
        <fullName evidence="3">Bacillithiol biosynthesis deacetylase BshB1</fullName>
    </recommendedName>
</protein>